<evidence type="ECO:0000256" key="1">
    <source>
        <dbReference type="SAM" id="Coils"/>
    </source>
</evidence>
<feature type="region of interest" description="Disordered" evidence="2">
    <location>
        <begin position="1"/>
        <end position="169"/>
    </location>
</feature>
<protein>
    <submittedName>
        <fullName evidence="3">Uncharacterized protein</fullName>
    </submittedName>
</protein>
<keyword evidence="1" id="KW-0175">Coiled coil</keyword>
<feature type="coiled-coil region" evidence="1">
    <location>
        <begin position="369"/>
        <end position="417"/>
    </location>
</feature>
<dbReference type="OrthoDB" id="1113835at2759"/>
<evidence type="ECO:0000313" key="4">
    <source>
        <dbReference type="Proteomes" id="UP000029120"/>
    </source>
</evidence>
<feature type="compositionally biased region" description="Acidic residues" evidence="2">
    <location>
        <begin position="188"/>
        <end position="208"/>
    </location>
</feature>
<feature type="region of interest" description="Disordered" evidence="2">
    <location>
        <begin position="419"/>
        <end position="450"/>
    </location>
</feature>
<sequence>MGTGGGGGRGGGGGGRGGGGGGRGGGSQKPSKGPAGSGGSRTDAKDDGKRPAIRGGYLKLSKAAGNPTAADSGSPPISKADGKRTAADGGSPPLSKADGKRPAAAGGSHTVSKTQDKDLAPVGGTKRLAVARGANLTGQDNDAASPPRRGTRDVPLQYPPLSNGAPTPSFRLSLELNLNLQPGSRDIEMEDEEEEEDEEDDEEGGDDEVEDMEVQYEYVVQQEPEGQDYQQLLDDVLALPSRQTLPLLNHIPTVGKSIWFTRDKGKLTRVIAGIFRHKFDGPFYSWTVTSIDKEEIYFRTFASKYNWELVITELVRSHFNKIATKRMRGICTRFDPKGNPYGMSQQSQELEVRNRKRKTCYAESSTTSLLEIQDNLKEARDKLAAQDEDNKLRDAENLRLSTELKDSQSKIVQLEKMVNDFMTSNGQSTNSTEPKPNAQHTTTSPEGQQT</sequence>
<organism evidence="3 4">
    <name type="scientific">Arabis alpina</name>
    <name type="common">Alpine rock-cress</name>
    <dbReference type="NCBI Taxonomy" id="50452"/>
    <lineage>
        <taxon>Eukaryota</taxon>
        <taxon>Viridiplantae</taxon>
        <taxon>Streptophyta</taxon>
        <taxon>Embryophyta</taxon>
        <taxon>Tracheophyta</taxon>
        <taxon>Spermatophyta</taxon>
        <taxon>Magnoliopsida</taxon>
        <taxon>eudicotyledons</taxon>
        <taxon>Gunneridae</taxon>
        <taxon>Pentapetalae</taxon>
        <taxon>rosids</taxon>
        <taxon>malvids</taxon>
        <taxon>Brassicales</taxon>
        <taxon>Brassicaceae</taxon>
        <taxon>Arabideae</taxon>
        <taxon>Arabis</taxon>
    </lineage>
</organism>
<accession>A0A087G3C8</accession>
<evidence type="ECO:0000256" key="2">
    <source>
        <dbReference type="SAM" id="MobiDB-lite"/>
    </source>
</evidence>
<keyword evidence="4" id="KW-1185">Reference proteome</keyword>
<gene>
    <name evidence="3" type="ORF">AALP_AAs42805U000100</name>
</gene>
<feature type="compositionally biased region" description="Gly residues" evidence="2">
    <location>
        <begin position="1"/>
        <end position="27"/>
    </location>
</feature>
<reference evidence="4" key="1">
    <citation type="journal article" date="2015" name="Nat. Plants">
        <title>Genome expansion of Arabis alpina linked with retrotransposition and reduced symmetric DNA methylation.</title>
        <authorList>
            <person name="Willing E.M."/>
            <person name="Rawat V."/>
            <person name="Mandakova T."/>
            <person name="Maumus F."/>
            <person name="James G.V."/>
            <person name="Nordstroem K.J."/>
            <person name="Becker C."/>
            <person name="Warthmann N."/>
            <person name="Chica C."/>
            <person name="Szarzynska B."/>
            <person name="Zytnicki M."/>
            <person name="Albani M.C."/>
            <person name="Kiefer C."/>
            <person name="Bergonzi S."/>
            <person name="Castaings L."/>
            <person name="Mateos J.L."/>
            <person name="Berns M.C."/>
            <person name="Bujdoso N."/>
            <person name="Piofczyk T."/>
            <person name="de Lorenzo L."/>
            <person name="Barrero-Sicilia C."/>
            <person name="Mateos I."/>
            <person name="Piednoel M."/>
            <person name="Hagmann J."/>
            <person name="Chen-Min-Tao R."/>
            <person name="Iglesias-Fernandez R."/>
            <person name="Schuster S.C."/>
            <person name="Alonso-Blanco C."/>
            <person name="Roudier F."/>
            <person name="Carbonero P."/>
            <person name="Paz-Ares J."/>
            <person name="Davis S.J."/>
            <person name="Pecinka A."/>
            <person name="Quesneville H."/>
            <person name="Colot V."/>
            <person name="Lysak M.A."/>
            <person name="Weigel D."/>
            <person name="Coupland G."/>
            <person name="Schneeberger K."/>
        </authorList>
    </citation>
    <scope>NUCLEOTIDE SEQUENCE [LARGE SCALE GENOMIC DNA]</scope>
    <source>
        <strain evidence="4">cv. Pajares</strain>
    </source>
</reference>
<dbReference type="Gramene" id="KFK24380">
    <property type="protein sequence ID" value="KFK24380"/>
    <property type="gene ID" value="AALP_AAs42805U000100"/>
</dbReference>
<dbReference type="AlphaFoldDB" id="A0A087G3C8"/>
<dbReference type="EMBL" id="KL969224">
    <property type="protein sequence ID" value="KFK24380.1"/>
    <property type="molecule type" value="Genomic_DNA"/>
</dbReference>
<evidence type="ECO:0000313" key="3">
    <source>
        <dbReference type="EMBL" id="KFK24380.1"/>
    </source>
</evidence>
<dbReference type="Proteomes" id="UP000029120">
    <property type="component" value="Unassembled WGS sequence"/>
</dbReference>
<feature type="region of interest" description="Disordered" evidence="2">
    <location>
        <begin position="181"/>
        <end position="208"/>
    </location>
</feature>
<proteinExistence type="predicted"/>
<feature type="compositionally biased region" description="Polar residues" evidence="2">
    <location>
        <begin position="421"/>
        <end position="450"/>
    </location>
</feature>
<name>A0A087G3C8_ARAAL</name>